<evidence type="ECO:0000313" key="1">
    <source>
        <dbReference type="EMBL" id="TKS02714.1"/>
    </source>
</evidence>
<comment type="caution">
    <text evidence="1">The sequence shown here is derived from an EMBL/GenBank/DDBJ whole genome shotgun (WGS) entry which is preliminary data.</text>
</comment>
<dbReference type="AlphaFoldDB" id="A0A4U5PYL5"/>
<organism evidence="1">
    <name type="scientific">Populus alba</name>
    <name type="common">White poplar</name>
    <dbReference type="NCBI Taxonomy" id="43335"/>
    <lineage>
        <taxon>Eukaryota</taxon>
        <taxon>Viridiplantae</taxon>
        <taxon>Streptophyta</taxon>
        <taxon>Embryophyta</taxon>
        <taxon>Tracheophyta</taxon>
        <taxon>Spermatophyta</taxon>
        <taxon>Magnoliopsida</taxon>
        <taxon>eudicotyledons</taxon>
        <taxon>Gunneridae</taxon>
        <taxon>Pentapetalae</taxon>
        <taxon>rosids</taxon>
        <taxon>fabids</taxon>
        <taxon>Malpighiales</taxon>
        <taxon>Salicaceae</taxon>
        <taxon>Saliceae</taxon>
        <taxon>Populus</taxon>
    </lineage>
</organism>
<dbReference type="EMBL" id="RCHU01000534">
    <property type="protein sequence ID" value="TKS02714.1"/>
    <property type="molecule type" value="Genomic_DNA"/>
</dbReference>
<gene>
    <name evidence="1" type="ORF">D5086_0000161150</name>
</gene>
<reference evidence="1" key="1">
    <citation type="submission" date="2018-10" db="EMBL/GenBank/DDBJ databases">
        <title>Population genomic analysis revealed the cold adaptation of white poplar.</title>
        <authorList>
            <person name="Liu Y.-J."/>
        </authorList>
    </citation>
    <scope>NUCLEOTIDE SEQUENCE [LARGE SCALE GENOMIC DNA]</scope>
    <source>
        <strain evidence="1">PAL-ZL1</strain>
    </source>
</reference>
<accession>A0A4U5PYL5</accession>
<sequence length="165" mass="18454">MRRYPCLEEDLRTAIEGRRISMRTGGLRSAPYLSSVVDQTGIGHQSVLDVPKRKDQINQPASATSLFLFERDYLLTVFSRNARIALVSGTCPEMANQTLKSTSLPASLARAGVRENRAEHQSCKTEGRFLRAGKLFHRPLGIYLYLALPTHTYDRRAQCQTLAAS</sequence>
<geneLocation type="mitochondrion" evidence="1"/>
<proteinExistence type="predicted"/>
<keyword evidence="1" id="KW-0496">Mitochondrion</keyword>
<name>A0A4U5PYL5_POPAL</name>
<protein>
    <submittedName>
        <fullName evidence="1">Uncharacterized protein</fullName>
    </submittedName>
</protein>